<dbReference type="InterPro" id="IPR052715">
    <property type="entry name" value="RAYT_transposase"/>
</dbReference>
<evidence type="ECO:0000313" key="3">
    <source>
        <dbReference type="Proteomes" id="UP001499959"/>
    </source>
</evidence>
<dbReference type="PANTHER" id="PTHR36966">
    <property type="entry name" value="REP-ASSOCIATED TYROSINE TRANSPOSASE"/>
    <property type="match status" value="1"/>
</dbReference>
<dbReference type="NCBIfam" id="NF047646">
    <property type="entry name" value="REP_Tyr_transpos"/>
    <property type="match status" value="1"/>
</dbReference>
<feature type="domain" description="Transposase IS200-like" evidence="1">
    <location>
        <begin position="1"/>
        <end position="123"/>
    </location>
</feature>
<dbReference type="InterPro" id="IPR002686">
    <property type="entry name" value="Transposase_17"/>
</dbReference>
<dbReference type="SMART" id="SM01321">
    <property type="entry name" value="Y1_Tnp"/>
    <property type="match status" value="1"/>
</dbReference>
<name>A0ABP9BCT8_9GAMM</name>
<dbReference type="SUPFAM" id="SSF143422">
    <property type="entry name" value="Transposase IS200-like"/>
    <property type="match status" value="1"/>
</dbReference>
<reference evidence="3" key="1">
    <citation type="journal article" date="2019" name="Int. J. Syst. Evol. Microbiol.">
        <title>The Global Catalogue of Microorganisms (GCM) 10K type strain sequencing project: providing services to taxonomists for standard genome sequencing and annotation.</title>
        <authorList>
            <consortium name="The Broad Institute Genomics Platform"/>
            <consortium name="The Broad Institute Genome Sequencing Center for Infectious Disease"/>
            <person name="Wu L."/>
            <person name="Ma J."/>
        </authorList>
    </citation>
    <scope>NUCLEOTIDE SEQUENCE [LARGE SCALE GENOMIC DNA]</scope>
    <source>
        <strain evidence="3">JCM 18204</strain>
    </source>
</reference>
<dbReference type="PANTHER" id="PTHR36966:SF1">
    <property type="entry name" value="REP-ASSOCIATED TYROSINE TRANSPOSASE"/>
    <property type="match status" value="1"/>
</dbReference>
<protein>
    <submittedName>
        <fullName evidence="2">Transposase</fullName>
    </submittedName>
</protein>
<proteinExistence type="predicted"/>
<keyword evidence="3" id="KW-1185">Reference proteome</keyword>
<dbReference type="InterPro" id="IPR036515">
    <property type="entry name" value="Transposase_17_sf"/>
</dbReference>
<accession>A0ABP9BCT8</accession>
<organism evidence="2 3">
    <name type="scientific">Lysobacter hankyongensis</name>
    <dbReference type="NCBI Taxonomy" id="1176535"/>
    <lineage>
        <taxon>Bacteria</taxon>
        <taxon>Pseudomonadati</taxon>
        <taxon>Pseudomonadota</taxon>
        <taxon>Gammaproteobacteria</taxon>
        <taxon>Lysobacterales</taxon>
        <taxon>Lysobacteraceae</taxon>
        <taxon>Lysobacter</taxon>
    </lineage>
</organism>
<comment type="caution">
    <text evidence="2">The sequence shown here is derived from an EMBL/GenBank/DDBJ whole genome shotgun (WGS) entry which is preliminary data.</text>
</comment>
<evidence type="ECO:0000313" key="2">
    <source>
        <dbReference type="EMBL" id="GAA4792339.1"/>
    </source>
</evidence>
<dbReference type="Proteomes" id="UP001499959">
    <property type="component" value="Unassembled WGS sequence"/>
</dbReference>
<dbReference type="Gene3D" id="3.30.70.1290">
    <property type="entry name" value="Transposase IS200-like"/>
    <property type="match status" value="1"/>
</dbReference>
<sequence length="168" mass="19511">MPGGTYFFTVTLANRSSSLLTDHVDLLGRAMREVRTRHPFETVAIVVLPDHLHAIWRLPKADAAYSMRWRMIKALFTRQLVDAGVWIPQRTKGERRVWARRFWEHTIRDESDMRHHVDYIHFNPVKHGWVERAIDWPYSSLHRRVGEGIAGAVAPAMRDAAHQGSTPR</sequence>
<gene>
    <name evidence="2" type="ORF">GCM10023307_17160</name>
</gene>
<evidence type="ECO:0000259" key="1">
    <source>
        <dbReference type="SMART" id="SM01321"/>
    </source>
</evidence>
<dbReference type="EMBL" id="BAABJE010000007">
    <property type="protein sequence ID" value="GAA4792339.1"/>
    <property type="molecule type" value="Genomic_DNA"/>
</dbReference>